<protein>
    <recommendedName>
        <fullName evidence="4">Palmitoyl-protein thioesterase 1</fullName>
    </recommendedName>
</protein>
<dbReference type="Proteomes" id="UP000694407">
    <property type="component" value="Unplaced"/>
</dbReference>
<organism evidence="2 3">
    <name type="scientific">Marmota marmota marmota</name>
    <name type="common">Alpine marmot</name>
    <dbReference type="NCBI Taxonomy" id="9994"/>
    <lineage>
        <taxon>Eukaryota</taxon>
        <taxon>Metazoa</taxon>
        <taxon>Chordata</taxon>
        <taxon>Craniata</taxon>
        <taxon>Vertebrata</taxon>
        <taxon>Euteleostomi</taxon>
        <taxon>Mammalia</taxon>
        <taxon>Eutheria</taxon>
        <taxon>Euarchontoglires</taxon>
        <taxon>Glires</taxon>
        <taxon>Rodentia</taxon>
        <taxon>Sciuromorpha</taxon>
        <taxon>Sciuridae</taxon>
        <taxon>Xerinae</taxon>
        <taxon>Marmotini</taxon>
        <taxon>Marmota</taxon>
    </lineage>
</organism>
<name>A0A8C5ZLW5_MARMA</name>
<evidence type="ECO:0008006" key="4">
    <source>
        <dbReference type="Google" id="ProtNLM"/>
    </source>
</evidence>
<keyword evidence="3" id="KW-1185">Reference proteome</keyword>
<dbReference type="AlphaFoldDB" id="A0A8C5ZLW5"/>
<feature type="chain" id="PRO_5034140269" description="Palmitoyl-protein thioesterase 1" evidence="1">
    <location>
        <begin position="22"/>
        <end position="51"/>
    </location>
</feature>
<evidence type="ECO:0000313" key="2">
    <source>
        <dbReference type="Ensembl" id="ENSMMMP00000016125.1"/>
    </source>
</evidence>
<feature type="signal peptide" evidence="1">
    <location>
        <begin position="1"/>
        <end position="21"/>
    </location>
</feature>
<reference evidence="2" key="1">
    <citation type="submission" date="2025-08" db="UniProtKB">
        <authorList>
            <consortium name="Ensembl"/>
        </authorList>
    </citation>
    <scope>IDENTIFICATION</scope>
</reference>
<sequence>MAAPSSLWLLAVALLPWSCAARALGHLEQPVPLPLVIWHGMGCKQNIGMIP</sequence>
<accession>A0A8C5ZLW5</accession>
<reference evidence="2" key="2">
    <citation type="submission" date="2025-09" db="UniProtKB">
        <authorList>
            <consortium name="Ensembl"/>
        </authorList>
    </citation>
    <scope>IDENTIFICATION</scope>
</reference>
<keyword evidence="1" id="KW-0732">Signal</keyword>
<dbReference type="GeneTree" id="ENSGT00960000190480"/>
<dbReference type="Ensembl" id="ENSMMMT00000018350.1">
    <property type="protein sequence ID" value="ENSMMMP00000016125.1"/>
    <property type="gene ID" value="ENSMMMG00000014337.1"/>
</dbReference>
<proteinExistence type="predicted"/>
<evidence type="ECO:0000256" key="1">
    <source>
        <dbReference type="SAM" id="SignalP"/>
    </source>
</evidence>
<evidence type="ECO:0000313" key="3">
    <source>
        <dbReference type="Proteomes" id="UP000694407"/>
    </source>
</evidence>